<dbReference type="SUPFAM" id="SSF48695">
    <property type="entry name" value="Multiheme cytochromes"/>
    <property type="match status" value="1"/>
</dbReference>
<reference evidence="3 4" key="1">
    <citation type="journal article" date="2009" name="Environ. Microbiol.">
        <title>Genome sequence of Desulfobacterium autotrophicum HRM2, a marine sulfate reducer oxidizing organic carbon completely to carbon dioxide.</title>
        <authorList>
            <person name="Strittmatter A.W."/>
            <person name="Liesegang H."/>
            <person name="Rabus R."/>
            <person name="Decker I."/>
            <person name="Amann J."/>
            <person name="Andres S."/>
            <person name="Henne A."/>
            <person name="Fricke W.F."/>
            <person name="Martinez-Arias R."/>
            <person name="Bartels D."/>
            <person name="Goesmann A."/>
            <person name="Krause L."/>
            <person name="Puehler A."/>
            <person name="Klenk H.P."/>
            <person name="Richter M."/>
            <person name="Schuler M."/>
            <person name="Gloeckner F.O."/>
            <person name="Meyerdierks A."/>
            <person name="Gottschalk G."/>
            <person name="Amann R."/>
        </authorList>
    </citation>
    <scope>NUCLEOTIDE SEQUENCE [LARGE SCALE GENOMIC DNA]</scope>
    <source>
        <strain evidence="4">ATCC 43914 / DSM 3382 / HRM2</strain>
    </source>
</reference>
<accession>C0QCE0</accession>
<dbReference type="HOGENOM" id="CLU_032391_0_0_7"/>
<dbReference type="InterPro" id="IPR051829">
    <property type="entry name" value="Multiheme_Cytochr_ET"/>
</dbReference>
<dbReference type="KEGG" id="dat:HRM2_41000"/>
<dbReference type="Pfam" id="PF13435">
    <property type="entry name" value="Cytochrome_C554"/>
    <property type="match status" value="1"/>
</dbReference>
<evidence type="ECO:0000313" key="4">
    <source>
        <dbReference type="Proteomes" id="UP000000442"/>
    </source>
</evidence>
<evidence type="ECO:0000313" key="3">
    <source>
        <dbReference type="EMBL" id="ACN17157.1"/>
    </source>
</evidence>
<dbReference type="PANTHER" id="PTHR35038:SF5">
    <property type="entry name" value="CYTOCHROME C-TYPE PROTEIN NRFB"/>
    <property type="match status" value="1"/>
</dbReference>
<dbReference type="PANTHER" id="PTHR35038">
    <property type="entry name" value="DISSIMILATORY SULFITE REDUCTASE SIRA"/>
    <property type="match status" value="1"/>
</dbReference>
<dbReference type="GO" id="GO:0016491">
    <property type="term" value="F:oxidoreductase activity"/>
    <property type="evidence" value="ECO:0007669"/>
    <property type="project" value="TreeGrafter"/>
</dbReference>
<dbReference type="EMBL" id="CP001087">
    <property type="protein sequence ID" value="ACN17157.1"/>
    <property type="molecule type" value="Genomic_DNA"/>
</dbReference>
<dbReference type="STRING" id="177437.HRM2_41000"/>
<dbReference type="Proteomes" id="UP000000442">
    <property type="component" value="Chromosome"/>
</dbReference>
<evidence type="ECO:0000259" key="2">
    <source>
        <dbReference type="Pfam" id="PF13435"/>
    </source>
</evidence>
<sequence>MNRTNPINRRNPMNPIKMAGFVVTAFIFSLGLVSAAPHMKTDTDFYPYAPSLLKWDKTTAEFTDPATCGECHPEKYEEWQGSMHAMAFKDPIYQGELNLAREEAGHDTARLCEGCHTPAAVVTGEVKGTPDFKGLSPLAMAGVSCDVCHSVKDHTGWQTPYHQPENGSLVLSPGREEDGEAMLTKYGPMEPYDGCGDDFHTCVQSKLHTTSELCASCHQVFNARTHTPLEATYQEWKEGAYSTHDIQCQDCHMVDTATFKRSADQFVKPASGEHRHYFNGANLLLYSMTANAAQKAGNEALAANAREKYTMAEARLKAAAELEVSGGYTNGRLTEIHVRVKNVRAGHNLPTSLTNIREMWLEVTASDGTGKTIISTGTVDDRGKIADGAKIFNTMGQDANFKFSIHPWEIETFSKKETIPPKGSRVVVYGINPEGTGPVTIHARLQFRQASQAIAEKLYSLFPDPALAEKTYGVKQLPMIPVVEMTSTTVVLKDQI</sequence>
<feature type="domain" description="Cytochrome c-552/4" evidence="2">
    <location>
        <begin position="67"/>
        <end position="150"/>
    </location>
</feature>
<name>C0QCE0_DESAH</name>
<keyword evidence="1" id="KW-0732">Signal</keyword>
<proteinExistence type="predicted"/>
<dbReference type="AlphaFoldDB" id="C0QCE0"/>
<dbReference type="eggNOG" id="COG4885">
    <property type="taxonomic scope" value="Bacteria"/>
</dbReference>
<gene>
    <name evidence="3" type="ordered locus">HRM2_41000</name>
</gene>
<dbReference type="InterPro" id="IPR036280">
    <property type="entry name" value="Multihaem_cyt_sf"/>
</dbReference>
<evidence type="ECO:0000256" key="1">
    <source>
        <dbReference type="ARBA" id="ARBA00022729"/>
    </source>
</evidence>
<dbReference type="Gene3D" id="1.10.1130.10">
    <property type="entry name" value="Flavocytochrome C3, Chain A"/>
    <property type="match status" value="1"/>
</dbReference>
<organism evidence="3 4">
    <name type="scientific">Desulforapulum autotrophicum (strain ATCC 43914 / DSM 3382 / VKM B-1955 / HRM2)</name>
    <name type="common">Desulfobacterium autotrophicum</name>
    <dbReference type="NCBI Taxonomy" id="177437"/>
    <lineage>
        <taxon>Bacteria</taxon>
        <taxon>Pseudomonadati</taxon>
        <taxon>Thermodesulfobacteriota</taxon>
        <taxon>Desulfobacteria</taxon>
        <taxon>Desulfobacterales</taxon>
        <taxon>Desulfobacteraceae</taxon>
        <taxon>Desulforapulum</taxon>
    </lineage>
</organism>
<keyword evidence="4" id="KW-1185">Reference proteome</keyword>
<dbReference type="InterPro" id="IPR023155">
    <property type="entry name" value="Cyt_c-552/4"/>
</dbReference>
<protein>
    <submittedName>
        <fullName evidence="3">Multiheme cytochrome family protein</fullName>
    </submittedName>
</protein>